<dbReference type="RefSeq" id="WP_233052955.1">
    <property type="nucleotide sequence ID" value="NZ_JAIMJA010000011.1"/>
</dbReference>
<proteinExistence type="inferred from homology"/>
<dbReference type="InterPro" id="IPR018392">
    <property type="entry name" value="LysM"/>
</dbReference>
<dbReference type="SMART" id="SM00257">
    <property type="entry name" value="LysM"/>
    <property type="match status" value="2"/>
</dbReference>
<dbReference type="Gene3D" id="3.10.350.10">
    <property type="entry name" value="LysM domain"/>
    <property type="match status" value="1"/>
</dbReference>
<dbReference type="InterPro" id="IPR008258">
    <property type="entry name" value="Transglycosylase_SLT_dom_1"/>
</dbReference>
<evidence type="ECO:0000256" key="1">
    <source>
        <dbReference type="ARBA" id="ARBA00007734"/>
    </source>
</evidence>
<accession>A0ABS8WD48</accession>
<dbReference type="PANTHER" id="PTHR37423">
    <property type="entry name" value="SOLUBLE LYTIC MUREIN TRANSGLYCOSYLASE-RELATED"/>
    <property type="match status" value="1"/>
</dbReference>
<evidence type="ECO:0000313" key="5">
    <source>
        <dbReference type="EMBL" id="MCE2595474.1"/>
    </source>
</evidence>
<dbReference type="PANTHER" id="PTHR37423:SF2">
    <property type="entry name" value="MEMBRANE-BOUND LYTIC MUREIN TRANSGLYCOSYLASE C"/>
    <property type="match status" value="1"/>
</dbReference>
<dbReference type="PROSITE" id="PS51257">
    <property type="entry name" value="PROKAR_LIPOPROTEIN"/>
    <property type="match status" value="1"/>
</dbReference>
<evidence type="ECO:0000259" key="4">
    <source>
        <dbReference type="PROSITE" id="PS51782"/>
    </source>
</evidence>
<feature type="compositionally biased region" description="Polar residues" evidence="2">
    <location>
        <begin position="350"/>
        <end position="362"/>
    </location>
</feature>
<dbReference type="Pfam" id="PF01476">
    <property type="entry name" value="LysM"/>
    <property type="match status" value="1"/>
</dbReference>
<comment type="caution">
    <text evidence="5">The sequence shown here is derived from an EMBL/GenBank/DDBJ whole genome shotgun (WGS) entry which is preliminary data.</text>
</comment>
<reference evidence="5 6" key="1">
    <citation type="journal article" date="2022" name="Environ. Microbiol. Rep.">
        <title>Eco-phylogenetic analyses reveal divergent evolution of vitamin B12 metabolism in the marine bacterial family 'Psychromonadaceae'.</title>
        <authorList>
            <person name="Jin X."/>
            <person name="Yang Y."/>
            <person name="Cao H."/>
            <person name="Gao B."/>
            <person name="Zhao Z."/>
        </authorList>
    </citation>
    <scope>NUCLEOTIDE SEQUENCE [LARGE SCALE GENOMIC DNA]</scope>
    <source>
        <strain evidence="5 6">MKS20</strain>
    </source>
</reference>
<dbReference type="CDD" id="cd16894">
    <property type="entry name" value="MltD-like"/>
    <property type="match status" value="1"/>
</dbReference>
<dbReference type="Gene3D" id="1.10.530.10">
    <property type="match status" value="1"/>
</dbReference>
<gene>
    <name evidence="5" type="ORF">K6Y31_11660</name>
</gene>
<dbReference type="SUPFAM" id="SSF53955">
    <property type="entry name" value="Lysozyme-like"/>
    <property type="match status" value="1"/>
</dbReference>
<dbReference type="InterPro" id="IPR023346">
    <property type="entry name" value="Lysozyme-like_dom_sf"/>
</dbReference>
<organism evidence="5 6">
    <name type="scientific">Motilimonas cestriensis</name>
    <dbReference type="NCBI Taxonomy" id="2742685"/>
    <lineage>
        <taxon>Bacteria</taxon>
        <taxon>Pseudomonadati</taxon>
        <taxon>Pseudomonadota</taxon>
        <taxon>Gammaproteobacteria</taxon>
        <taxon>Alteromonadales</taxon>
        <taxon>Alteromonadales genera incertae sedis</taxon>
        <taxon>Motilimonas</taxon>
    </lineage>
</organism>
<feature type="domain" description="LysM" evidence="4">
    <location>
        <begin position="421"/>
        <end position="464"/>
    </location>
</feature>
<evidence type="ECO:0000256" key="2">
    <source>
        <dbReference type="SAM" id="MobiDB-lite"/>
    </source>
</evidence>
<feature type="region of interest" description="Disordered" evidence="2">
    <location>
        <begin position="338"/>
        <end position="362"/>
    </location>
</feature>
<dbReference type="PROSITE" id="PS51782">
    <property type="entry name" value="LYSM"/>
    <property type="match status" value="1"/>
</dbReference>
<dbReference type="Proteomes" id="UP001201273">
    <property type="component" value="Unassembled WGS sequence"/>
</dbReference>
<protein>
    <submittedName>
        <fullName evidence="5">Transglycosylase SLT domain-containing protein</fullName>
    </submittedName>
</protein>
<dbReference type="EMBL" id="JAIMJA010000011">
    <property type="protein sequence ID" value="MCE2595474.1"/>
    <property type="molecule type" value="Genomic_DNA"/>
</dbReference>
<keyword evidence="3" id="KW-0732">Signal</keyword>
<comment type="similarity">
    <text evidence="1">Belongs to the transglycosylase Slt family.</text>
</comment>
<feature type="chain" id="PRO_5045129851" evidence="3">
    <location>
        <begin position="20"/>
        <end position="469"/>
    </location>
</feature>
<evidence type="ECO:0000313" key="6">
    <source>
        <dbReference type="Proteomes" id="UP001201273"/>
    </source>
</evidence>
<keyword evidence="6" id="KW-1185">Reference proteome</keyword>
<evidence type="ECO:0000256" key="3">
    <source>
        <dbReference type="SAM" id="SignalP"/>
    </source>
</evidence>
<sequence length="469" mass="52547">MRFISVVLFILFISACSSTPEPTPKKVVVLKMAPVEPPFKRPTSEQLDYLDVLRALEVDLENEEIRQLYDWVKAEYDYFYQTNFVTGSLVRGNRYIPYLQYRLRQAGLPIEYSYLAMIESAFKTVALSNKGAHGVWQLMPATAKELGITPEQRKDVVKATDAAIKYIQAREAAFGNDALLIAASYNAGEYGVSKRFVHVDSERYNYVTVYSHLPKETRHYVPRWIAATMLANQIKRQGKMPAPESVLITDKDYQIAPLASALGMNKKEFETRNPDFVGEEFLSNQHNFIVHPNAHPVNAVDGLHISAATGFEPQFIAGGQLNIATRASAELERKALLAKSNRKSKPTIKRSPSPTSSKVVSQTQSNASYIKVAIRPGMTFSRLNRWFDVTETELVALNPSLKKGLRAGSEIKVPATNVSVKQYKVQAGDSLMRIASNHQVELDDIRLVNQIKGNHIRVGQVLTLYLPEG</sequence>
<dbReference type="InterPro" id="IPR036779">
    <property type="entry name" value="LysM_dom_sf"/>
</dbReference>
<dbReference type="SUPFAM" id="SSF54106">
    <property type="entry name" value="LysM domain"/>
    <property type="match status" value="1"/>
</dbReference>
<dbReference type="CDD" id="cd00118">
    <property type="entry name" value="LysM"/>
    <property type="match status" value="1"/>
</dbReference>
<dbReference type="Pfam" id="PF01464">
    <property type="entry name" value="SLT"/>
    <property type="match status" value="1"/>
</dbReference>
<name>A0ABS8WD48_9GAMM</name>
<feature type="signal peptide" evidence="3">
    <location>
        <begin position="1"/>
        <end position="19"/>
    </location>
</feature>